<dbReference type="RefSeq" id="WP_394161399.1">
    <property type="nucleotide sequence ID" value="NZ_JBHGCJ010000002.1"/>
</dbReference>
<feature type="domain" description="HD-GYP" evidence="1">
    <location>
        <begin position="9"/>
        <end position="201"/>
    </location>
</feature>
<dbReference type="SMART" id="SM00471">
    <property type="entry name" value="HDc"/>
    <property type="match status" value="1"/>
</dbReference>
<dbReference type="SUPFAM" id="SSF109604">
    <property type="entry name" value="HD-domain/PDEase-like"/>
    <property type="match status" value="1"/>
</dbReference>
<dbReference type="InterPro" id="IPR003607">
    <property type="entry name" value="HD/PDEase_dom"/>
</dbReference>
<dbReference type="GO" id="GO:0016787">
    <property type="term" value="F:hydrolase activity"/>
    <property type="evidence" value="ECO:0007669"/>
    <property type="project" value="UniProtKB-KW"/>
</dbReference>
<dbReference type="EC" id="3.1.4.-" evidence="2"/>
<accession>A0ABW7CTK9</accession>
<dbReference type="PANTHER" id="PTHR45228:SF1">
    <property type="entry name" value="CYCLIC DI-GMP PHOSPHODIESTERASE TM_0186"/>
    <property type="match status" value="1"/>
</dbReference>
<dbReference type="PROSITE" id="PS51832">
    <property type="entry name" value="HD_GYP"/>
    <property type="match status" value="1"/>
</dbReference>
<sequence length="201" mass="21531">MTDSSPFGASHALACSIDALSLSLQLRDAYTRLHCDRVGLLATALARYCGLDPAQCTRIGLAACFHDIGKIGIPDEVLLSSGGHDDAAQAIMRQHPEHGERIFLATGRGDAVDVARLIRAHHEAFDGSGYPDGLRGDAIPLGARILTIVDAWDAMTSDRPYRDAMDPARAMRILDDAAGGLVDPYLLGAFQDLQRREPALA</sequence>
<comment type="caution">
    <text evidence="2">The sequence shown here is derived from an EMBL/GenBank/DDBJ whole genome shotgun (WGS) entry which is preliminary data.</text>
</comment>
<gene>
    <name evidence="2" type="ORF">ACEU0G_002214</name>
</gene>
<dbReference type="CDD" id="cd00077">
    <property type="entry name" value="HDc"/>
    <property type="match status" value="1"/>
</dbReference>
<name>A0ABW7CTK9_9GAMM</name>
<evidence type="ECO:0000313" key="3">
    <source>
        <dbReference type="Proteomes" id="UP001605261"/>
    </source>
</evidence>
<organism evidence="2 3">
    <name type="scientific">Stenotrophomonas nematodicola</name>
    <dbReference type="NCBI Taxonomy" id="2656746"/>
    <lineage>
        <taxon>Bacteria</taxon>
        <taxon>Pseudomonadati</taxon>
        <taxon>Pseudomonadota</taxon>
        <taxon>Gammaproteobacteria</taxon>
        <taxon>Lysobacterales</taxon>
        <taxon>Lysobacteraceae</taxon>
        <taxon>Stenotrophomonas</taxon>
    </lineage>
</organism>
<evidence type="ECO:0000259" key="1">
    <source>
        <dbReference type="PROSITE" id="PS51832"/>
    </source>
</evidence>
<dbReference type="EMBL" id="JBHGCJ010000002">
    <property type="protein sequence ID" value="MFG6108277.1"/>
    <property type="molecule type" value="Genomic_DNA"/>
</dbReference>
<evidence type="ECO:0000313" key="2">
    <source>
        <dbReference type="EMBL" id="MFG6108277.1"/>
    </source>
</evidence>
<dbReference type="InterPro" id="IPR052020">
    <property type="entry name" value="Cyclic_di-GMP/3'3'-cGAMP_PDE"/>
</dbReference>
<protein>
    <submittedName>
        <fullName evidence="2">HD-GYP domain-containing protein</fullName>
        <ecNumber evidence="2">3.1.4.-</ecNumber>
    </submittedName>
</protein>
<dbReference type="Proteomes" id="UP001605261">
    <property type="component" value="Unassembled WGS sequence"/>
</dbReference>
<proteinExistence type="predicted"/>
<reference evidence="2 3" key="1">
    <citation type="submission" date="2024-09" db="EMBL/GenBank/DDBJ databases">
        <authorList>
            <consortium name="All-Russian atlas of soil microorganisms"/>
            <consortium name="as a basis for the search for new antimicrobial producers and enzymes with unique properties"/>
            <person name="Sokolova E.A."/>
            <person name="Voronina E.N."/>
        </authorList>
    </citation>
    <scope>NUCLEOTIDE SEQUENCE [LARGE SCALE GENOMIC DNA]</scope>
    <source>
        <strain evidence="2 3">AF-22b-331.1</strain>
    </source>
</reference>
<dbReference type="InterPro" id="IPR037522">
    <property type="entry name" value="HD_GYP_dom"/>
</dbReference>
<keyword evidence="3" id="KW-1185">Reference proteome</keyword>
<dbReference type="Pfam" id="PF13487">
    <property type="entry name" value="HD_5"/>
    <property type="match status" value="1"/>
</dbReference>
<dbReference type="Gene3D" id="1.10.3210.10">
    <property type="entry name" value="Hypothetical protein af1432"/>
    <property type="match status" value="1"/>
</dbReference>
<keyword evidence="2" id="KW-0378">Hydrolase</keyword>
<dbReference type="PANTHER" id="PTHR45228">
    <property type="entry name" value="CYCLIC DI-GMP PHOSPHODIESTERASE TM_0186-RELATED"/>
    <property type="match status" value="1"/>
</dbReference>